<accession>A0A0J7JYD2</accession>
<comment type="caution">
    <text evidence="2">The sequence shown here is derived from an EMBL/GenBank/DDBJ whole genome shotgun (WGS) entry which is preliminary data.</text>
</comment>
<evidence type="ECO:0000313" key="3">
    <source>
        <dbReference type="Proteomes" id="UP000036403"/>
    </source>
</evidence>
<dbReference type="Proteomes" id="UP000036403">
    <property type="component" value="Unassembled WGS sequence"/>
</dbReference>
<evidence type="ECO:0000313" key="2">
    <source>
        <dbReference type="EMBL" id="KMQ83049.1"/>
    </source>
</evidence>
<dbReference type="AlphaFoldDB" id="A0A0J7JYD2"/>
<dbReference type="PaxDb" id="67767-A0A0J7JYD2"/>
<keyword evidence="3" id="KW-1185">Reference proteome</keyword>
<dbReference type="OrthoDB" id="7554969at2759"/>
<sequence>MQTENEKEINVDAIIEEIEECSMEIEKISENNKKEVKNKQKENSQSEQRKENRRNNIEERFDVVYVNKRGKLTEVNRKKGESNRMETQSIKIKTDYVGYKTLRCKLVPNKVCDKKDKNNVKIMMALHKIRCFPDVLVMDQFNLASLKFKEITEANLCIEKINKELQDTLKDYIDRCTTTSKRVIADWPFSIQDLCQISSDDKG</sequence>
<organism evidence="2 3">
    <name type="scientific">Lasius niger</name>
    <name type="common">Black garden ant</name>
    <dbReference type="NCBI Taxonomy" id="67767"/>
    <lineage>
        <taxon>Eukaryota</taxon>
        <taxon>Metazoa</taxon>
        <taxon>Ecdysozoa</taxon>
        <taxon>Arthropoda</taxon>
        <taxon>Hexapoda</taxon>
        <taxon>Insecta</taxon>
        <taxon>Pterygota</taxon>
        <taxon>Neoptera</taxon>
        <taxon>Endopterygota</taxon>
        <taxon>Hymenoptera</taxon>
        <taxon>Apocrita</taxon>
        <taxon>Aculeata</taxon>
        <taxon>Formicoidea</taxon>
        <taxon>Formicidae</taxon>
        <taxon>Formicinae</taxon>
        <taxon>Lasius</taxon>
        <taxon>Lasius</taxon>
    </lineage>
</organism>
<evidence type="ECO:0000256" key="1">
    <source>
        <dbReference type="SAM" id="MobiDB-lite"/>
    </source>
</evidence>
<reference evidence="2 3" key="1">
    <citation type="submission" date="2015-04" db="EMBL/GenBank/DDBJ databases">
        <title>Lasius niger genome sequencing.</title>
        <authorList>
            <person name="Konorov E.A."/>
            <person name="Nikitin M.A."/>
            <person name="Kirill M.V."/>
            <person name="Chang P."/>
        </authorList>
    </citation>
    <scope>NUCLEOTIDE SEQUENCE [LARGE SCALE GENOMIC DNA]</scope>
    <source>
        <tissue evidence="2">Whole</tissue>
    </source>
</reference>
<protein>
    <submittedName>
        <fullName evidence="2">Uncharacterized protein</fullName>
    </submittedName>
</protein>
<feature type="region of interest" description="Disordered" evidence="1">
    <location>
        <begin position="29"/>
        <end position="54"/>
    </location>
</feature>
<name>A0A0J7JYD2_LASNI</name>
<dbReference type="EMBL" id="LBMM01021574">
    <property type="protein sequence ID" value="KMQ83049.1"/>
    <property type="molecule type" value="Genomic_DNA"/>
</dbReference>
<proteinExistence type="predicted"/>
<gene>
    <name evidence="2" type="ORF">RF55_21080</name>
</gene>